<dbReference type="SUPFAM" id="SSF56796">
    <property type="entry name" value="Dehydroquinate synthase-like"/>
    <property type="match status" value="1"/>
</dbReference>
<dbReference type="AlphaFoldDB" id="A0A4P7LI76"/>
<dbReference type="InterPro" id="IPR056798">
    <property type="entry name" value="ADH_Fe_C"/>
</dbReference>
<dbReference type="Proteomes" id="UP000295294">
    <property type="component" value="Plasmid unnamed1"/>
</dbReference>
<keyword evidence="5" id="KW-0614">Plasmid</keyword>
<dbReference type="OrthoDB" id="323926at2"/>
<sequence>MRKTSMQSFRHIVPALRIFQGADSLGSLGAELERLGSKRALVFCGATLGRDAGIVDLIVSAAQGRCAGVYTGVRSQSPLPAVEQAAAELARVNADAVIAVGGGSAIVTARAASILMAEQRPADAMCTQRDPAGKLTSPKLLAPKLPQLVIPTTPTTAIVKAGSAVLDPADGSRLALYDPKTRAQSVFIHPDLLRTASRQLILSAGLNTLSLAVEGLMSRKGDSMADAMLMHAVRLLTKHLGASEHEYDDGERAELMAASILCGHGSDYTGAGAALTLGHAISARFGIDNGITDAIVLPAVLRFNAPEAAQGLAKIATALGLPLQGAEQEVAGARVVDALASVFGALKLPTRLRDLDVLQDALPELARVSFDDWYLQNNPRPVRDAEQLQQILQEVW</sequence>
<dbReference type="CDD" id="cd14866">
    <property type="entry name" value="Fe-ADH-like"/>
    <property type="match status" value="1"/>
</dbReference>
<dbReference type="GO" id="GO:0004022">
    <property type="term" value="F:alcohol dehydrogenase (NAD+) activity"/>
    <property type="evidence" value="ECO:0007669"/>
    <property type="project" value="TreeGrafter"/>
</dbReference>
<evidence type="ECO:0000313" key="6">
    <source>
        <dbReference type="Proteomes" id="UP000295294"/>
    </source>
</evidence>
<dbReference type="Gene3D" id="3.40.50.1970">
    <property type="match status" value="1"/>
</dbReference>
<evidence type="ECO:0000313" key="5">
    <source>
        <dbReference type="EMBL" id="QBY55944.1"/>
    </source>
</evidence>
<evidence type="ECO:0000259" key="4">
    <source>
        <dbReference type="Pfam" id="PF25137"/>
    </source>
</evidence>
<organism evidence="5 6">
    <name type="scientific">Cupriavidus oxalaticus</name>
    <dbReference type="NCBI Taxonomy" id="96344"/>
    <lineage>
        <taxon>Bacteria</taxon>
        <taxon>Pseudomonadati</taxon>
        <taxon>Pseudomonadota</taxon>
        <taxon>Betaproteobacteria</taxon>
        <taxon>Burkholderiales</taxon>
        <taxon>Burkholderiaceae</taxon>
        <taxon>Cupriavidus</taxon>
    </lineage>
</organism>
<dbReference type="Gene3D" id="1.20.1090.10">
    <property type="entry name" value="Dehydroquinate synthase-like - alpha domain"/>
    <property type="match status" value="1"/>
</dbReference>
<dbReference type="Pfam" id="PF25137">
    <property type="entry name" value="ADH_Fe_C"/>
    <property type="match status" value="1"/>
</dbReference>
<dbReference type="InterPro" id="IPR039697">
    <property type="entry name" value="Alcohol_dehydrogenase_Fe"/>
</dbReference>
<evidence type="ECO:0000256" key="2">
    <source>
        <dbReference type="ARBA" id="ARBA00023002"/>
    </source>
</evidence>
<reference evidence="5 6" key="1">
    <citation type="submission" date="2019-03" db="EMBL/GenBank/DDBJ databases">
        <title>Efficiently degradation of phenoxyalkanoic acid herbicides by Cupriavidus oxalaticus strain X32.</title>
        <authorList>
            <person name="Sheng X."/>
        </authorList>
    </citation>
    <scope>NUCLEOTIDE SEQUENCE [LARGE SCALE GENOMIC DNA]</scope>
    <source>
        <strain evidence="5 6">X32</strain>
        <plasmid evidence="5 6">unnamed1</plasmid>
    </source>
</reference>
<dbReference type="EMBL" id="CP038636">
    <property type="protein sequence ID" value="QBY55944.1"/>
    <property type="molecule type" value="Genomic_DNA"/>
</dbReference>
<dbReference type="KEGG" id="cox:E0W60_31650"/>
<dbReference type="Pfam" id="PF00465">
    <property type="entry name" value="Fe-ADH"/>
    <property type="match status" value="1"/>
</dbReference>
<geneLocation type="plasmid" evidence="5">
    <name>unnamed1</name>
</geneLocation>
<keyword evidence="2" id="KW-0560">Oxidoreductase</keyword>
<protein>
    <submittedName>
        <fullName evidence="5">Iron-containing alcohol dehydrogenase</fullName>
    </submittedName>
</protein>
<dbReference type="PANTHER" id="PTHR11496:SF102">
    <property type="entry name" value="ALCOHOL DEHYDROGENASE 4"/>
    <property type="match status" value="1"/>
</dbReference>
<gene>
    <name evidence="5" type="ORF">E0W60_31650</name>
</gene>
<feature type="domain" description="Alcohol dehydrogenase iron-type/glycerol dehydrogenase GldA" evidence="3">
    <location>
        <begin position="17"/>
        <end position="190"/>
    </location>
</feature>
<dbReference type="InterPro" id="IPR001670">
    <property type="entry name" value="ADH_Fe/GldA"/>
</dbReference>
<accession>A0A4P7LI76</accession>
<comment type="similarity">
    <text evidence="1">Belongs to the iron-containing alcohol dehydrogenase family.</text>
</comment>
<evidence type="ECO:0000256" key="1">
    <source>
        <dbReference type="ARBA" id="ARBA00007358"/>
    </source>
</evidence>
<dbReference type="GO" id="GO:0046872">
    <property type="term" value="F:metal ion binding"/>
    <property type="evidence" value="ECO:0007669"/>
    <property type="project" value="InterPro"/>
</dbReference>
<dbReference type="PANTHER" id="PTHR11496">
    <property type="entry name" value="ALCOHOL DEHYDROGENASE"/>
    <property type="match status" value="1"/>
</dbReference>
<name>A0A4P7LI76_9BURK</name>
<feature type="domain" description="Fe-containing alcohol dehydrogenase-like C-terminal" evidence="4">
    <location>
        <begin position="203"/>
        <end position="394"/>
    </location>
</feature>
<evidence type="ECO:0000259" key="3">
    <source>
        <dbReference type="Pfam" id="PF00465"/>
    </source>
</evidence>
<proteinExistence type="inferred from homology"/>